<organism evidence="1 2">
    <name type="scientific">Paenibacillus antibioticophila</name>
    <dbReference type="NCBI Taxonomy" id="1274374"/>
    <lineage>
        <taxon>Bacteria</taxon>
        <taxon>Bacillati</taxon>
        <taxon>Bacillota</taxon>
        <taxon>Bacilli</taxon>
        <taxon>Bacillales</taxon>
        <taxon>Paenibacillaceae</taxon>
        <taxon>Paenibacillus</taxon>
    </lineage>
</organism>
<reference evidence="1 2" key="1">
    <citation type="submission" date="2021-03" db="EMBL/GenBank/DDBJ databases">
        <title>Antimicrobial resistance genes in bacteria isolated from Japanese honey, and their potential for conferring macrolide and lincosamide resistance in the American foulbrood pathogen Paenibacillus larvae.</title>
        <authorList>
            <person name="Okamoto M."/>
            <person name="Kumagai M."/>
            <person name="Kanamori H."/>
            <person name="Takamatsu D."/>
        </authorList>
    </citation>
    <scope>NUCLEOTIDE SEQUENCE [LARGE SCALE GENOMIC DNA]</scope>
    <source>
        <strain evidence="1 2">J41TS12</strain>
    </source>
</reference>
<dbReference type="AlphaFoldDB" id="A0A919XVP8"/>
<dbReference type="EMBL" id="BORR01000015">
    <property type="protein sequence ID" value="GIO38849.1"/>
    <property type="molecule type" value="Genomic_DNA"/>
</dbReference>
<dbReference type="RefSeq" id="WP_212941387.1">
    <property type="nucleotide sequence ID" value="NZ_BORR01000015.1"/>
</dbReference>
<sequence length="79" mass="8861">MIEYDIQEDLAFAHVVNRHGKSMTAHQMIPLVAAQYPAMSRSTGAASQHVNFIRRLLNGKCSKYPAKYTNSVINQLKKA</sequence>
<keyword evidence="2" id="KW-1185">Reference proteome</keyword>
<accession>A0A919XVP8</accession>
<name>A0A919XVP8_9BACL</name>
<comment type="caution">
    <text evidence="1">The sequence shown here is derived from an EMBL/GenBank/DDBJ whole genome shotgun (WGS) entry which is preliminary data.</text>
</comment>
<evidence type="ECO:0000313" key="1">
    <source>
        <dbReference type="EMBL" id="GIO38849.1"/>
    </source>
</evidence>
<proteinExistence type="predicted"/>
<gene>
    <name evidence="1" type="ORF">J41TS12_37100</name>
</gene>
<dbReference type="Proteomes" id="UP000681162">
    <property type="component" value="Unassembled WGS sequence"/>
</dbReference>
<evidence type="ECO:0000313" key="2">
    <source>
        <dbReference type="Proteomes" id="UP000681162"/>
    </source>
</evidence>
<protein>
    <submittedName>
        <fullName evidence="1">Uncharacterized protein</fullName>
    </submittedName>
</protein>